<dbReference type="PANTHER" id="PTHR46109">
    <property type="entry name" value="PROTEIN LIN-28"/>
    <property type="match status" value="1"/>
</dbReference>
<dbReference type="CDD" id="cd04458">
    <property type="entry name" value="CSP_CDS"/>
    <property type="match status" value="1"/>
</dbReference>
<dbReference type="PRINTS" id="PR00050">
    <property type="entry name" value="COLDSHOCK"/>
</dbReference>
<keyword evidence="6" id="KW-0677">Repeat</keyword>
<dbReference type="SUPFAM" id="SSF57756">
    <property type="entry name" value="Retrovirus zinc finger-like domains"/>
    <property type="match status" value="1"/>
</dbReference>
<keyword evidence="10" id="KW-0943">RNA-mediated gene silencing</keyword>
<dbReference type="Pfam" id="PF00313">
    <property type="entry name" value="CSD"/>
    <property type="match status" value="1"/>
</dbReference>
<keyword evidence="9" id="KW-0694">RNA-binding</keyword>
<gene>
    <name evidence="13" type="ORF">GSLYS_00011805001</name>
</gene>
<keyword evidence="4" id="KW-0963">Cytoplasm</keyword>
<dbReference type="SUPFAM" id="SSF50249">
    <property type="entry name" value="Nucleic acid-binding proteins"/>
    <property type="match status" value="1"/>
</dbReference>
<evidence type="ECO:0000256" key="3">
    <source>
        <dbReference type="ARBA" id="ARBA00008840"/>
    </source>
</evidence>
<feature type="non-terminal residue" evidence="13">
    <location>
        <position position="1"/>
    </location>
</feature>
<dbReference type="GO" id="GO:0005730">
    <property type="term" value="C:nucleolus"/>
    <property type="evidence" value="ECO:0007669"/>
    <property type="project" value="UniProtKB-SubCell"/>
</dbReference>
<sequence>RQGFCKWFNVAKGWGFITPDDGGIDVFVHQTTIFKNGFRSLAEGERVEFESKPSNQGMEATFVCGVGGQECKGSERRPMSRKKPRKIRCYNCGDFANHIAAKCPHGPLPKRCHQCKSTEHLIADCPLKDS</sequence>
<dbReference type="InterPro" id="IPR001878">
    <property type="entry name" value="Znf_CCHC"/>
</dbReference>
<dbReference type="GO" id="GO:0003729">
    <property type="term" value="F:mRNA binding"/>
    <property type="evidence" value="ECO:0007669"/>
    <property type="project" value="TreeGrafter"/>
</dbReference>
<organism evidence="13 14">
    <name type="scientific">Lymnaea stagnalis</name>
    <name type="common">Great pond snail</name>
    <name type="synonym">Helix stagnalis</name>
    <dbReference type="NCBI Taxonomy" id="6523"/>
    <lineage>
        <taxon>Eukaryota</taxon>
        <taxon>Metazoa</taxon>
        <taxon>Spiralia</taxon>
        <taxon>Lophotrochozoa</taxon>
        <taxon>Mollusca</taxon>
        <taxon>Gastropoda</taxon>
        <taxon>Heterobranchia</taxon>
        <taxon>Euthyneura</taxon>
        <taxon>Panpulmonata</taxon>
        <taxon>Hygrophila</taxon>
        <taxon>Lymnaeoidea</taxon>
        <taxon>Lymnaeidae</taxon>
        <taxon>Lymnaea</taxon>
    </lineage>
</organism>
<evidence type="ECO:0000256" key="7">
    <source>
        <dbReference type="ARBA" id="ARBA00022771"/>
    </source>
</evidence>
<dbReference type="GO" id="GO:0008270">
    <property type="term" value="F:zinc ion binding"/>
    <property type="evidence" value="ECO:0007669"/>
    <property type="project" value="UniProtKB-KW"/>
</dbReference>
<protein>
    <recommendedName>
        <fullName evidence="12">CSD domain-containing protein</fullName>
    </recommendedName>
</protein>
<dbReference type="SMART" id="SM00343">
    <property type="entry name" value="ZnF_C2HC"/>
    <property type="match status" value="2"/>
</dbReference>
<accession>A0AAV2HUZ4</accession>
<comment type="caution">
    <text evidence="13">The sequence shown here is derived from an EMBL/GenBank/DDBJ whole genome shotgun (WGS) entry which is preliminary data.</text>
</comment>
<dbReference type="EMBL" id="CAXITT010000280">
    <property type="protein sequence ID" value="CAL1537984.1"/>
    <property type="molecule type" value="Genomic_DNA"/>
</dbReference>
<evidence type="ECO:0000313" key="14">
    <source>
        <dbReference type="Proteomes" id="UP001497497"/>
    </source>
</evidence>
<evidence type="ECO:0000256" key="4">
    <source>
        <dbReference type="ARBA" id="ARBA00022490"/>
    </source>
</evidence>
<evidence type="ECO:0000256" key="2">
    <source>
        <dbReference type="ARBA" id="ARBA00004604"/>
    </source>
</evidence>
<feature type="non-terminal residue" evidence="13">
    <location>
        <position position="130"/>
    </location>
</feature>
<dbReference type="SMART" id="SM00357">
    <property type="entry name" value="CSP"/>
    <property type="match status" value="1"/>
</dbReference>
<dbReference type="InterPro" id="IPR012340">
    <property type="entry name" value="NA-bd_OB-fold"/>
</dbReference>
<dbReference type="Gene3D" id="4.10.60.10">
    <property type="entry name" value="Zinc finger, CCHC-type"/>
    <property type="match status" value="1"/>
</dbReference>
<dbReference type="InterPro" id="IPR051373">
    <property type="entry name" value="Lin-28_RNA-binding"/>
</dbReference>
<dbReference type="GO" id="GO:0005737">
    <property type="term" value="C:cytoplasm"/>
    <property type="evidence" value="ECO:0007669"/>
    <property type="project" value="UniProtKB-SubCell"/>
</dbReference>
<keyword evidence="14" id="KW-1185">Reference proteome</keyword>
<dbReference type="Gene3D" id="2.40.50.140">
    <property type="entry name" value="Nucleic acid-binding proteins"/>
    <property type="match status" value="1"/>
</dbReference>
<comment type="similarity">
    <text evidence="3">Belongs to the lin-28 family.</text>
</comment>
<keyword evidence="11" id="KW-0539">Nucleus</keyword>
<dbReference type="InterPro" id="IPR002059">
    <property type="entry name" value="CSP_DNA-bd"/>
</dbReference>
<evidence type="ECO:0000256" key="8">
    <source>
        <dbReference type="ARBA" id="ARBA00022833"/>
    </source>
</evidence>
<name>A0AAV2HUZ4_LYMST</name>
<dbReference type="InterPro" id="IPR036875">
    <property type="entry name" value="Znf_CCHC_sf"/>
</dbReference>
<evidence type="ECO:0000256" key="5">
    <source>
        <dbReference type="ARBA" id="ARBA00022723"/>
    </source>
</evidence>
<dbReference type="Pfam" id="PF21890">
    <property type="entry name" value="Lin-28A-like_zf-CCHC_2"/>
    <property type="match status" value="1"/>
</dbReference>
<evidence type="ECO:0000256" key="10">
    <source>
        <dbReference type="ARBA" id="ARBA00023158"/>
    </source>
</evidence>
<reference evidence="13 14" key="1">
    <citation type="submission" date="2024-04" db="EMBL/GenBank/DDBJ databases">
        <authorList>
            <consortium name="Genoscope - CEA"/>
            <person name="William W."/>
        </authorList>
    </citation>
    <scope>NUCLEOTIDE SEQUENCE [LARGE SCALE GENOMIC DNA]</scope>
</reference>
<feature type="domain" description="CSD" evidence="12">
    <location>
        <begin position="1"/>
        <end position="65"/>
    </location>
</feature>
<keyword evidence="5" id="KW-0479">Metal-binding</keyword>
<dbReference type="PANTHER" id="PTHR46109:SF1">
    <property type="entry name" value="PROTEIN LIN-28 HOMOLOG"/>
    <property type="match status" value="1"/>
</dbReference>
<evidence type="ECO:0000256" key="11">
    <source>
        <dbReference type="ARBA" id="ARBA00023242"/>
    </source>
</evidence>
<dbReference type="GO" id="GO:0031054">
    <property type="term" value="P:pre-miRNA processing"/>
    <property type="evidence" value="ECO:0007669"/>
    <property type="project" value="TreeGrafter"/>
</dbReference>
<dbReference type="AlphaFoldDB" id="A0AAV2HUZ4"/>
<dbReference type="Proteomes" id="UP001497497">
    <property type="component" value="Unassembled WGS sequence"/>
</dbReference>
<dbReference type="PROSITE" id="PS51857">
    <property type="entry name" value="CSD_2"/>
    <property type="match status" value="1"/>
</dbReference>
<evidence type="ECO:0000256" key="1">
    <source>
        <dbReference type="ARBA" id="ARBA00004496"/>
    </source>
</evidence>
<comment type="subcellular location">
    <subcellularLocation>
        <location evidence="1">Cytoplasm</location>
    </subcellularLocation>
    <subcellularLocation>
        <location evidence="2">Nucleus</location>
        <location evidence="2">Nucleolus</location>
    </subcellularLocation>
</comment>
<evidence type="ECO:0000256" key="6">
    <source>
        <dbReference type="ARBA" id="ARBA00022737"/>
    </source>
</evidence>
<dbReference type="InterPro" id="IPR054081">
    <property type="entry name" value="Lin-28A-like_Znf-CCHC_2"/>
</dbReference>
<evidence type="ECO:0000256" key="9">
    <source>
        <dbReference type="ARBA" id="ARBA00022884"/>
    </source>
</evidence>
<evidence type="ECO:0000313" key="13">
    <source>
        <dbReference type="EMBL" id="CAL1537984.1"/>
    </source>
</evidence>
<evidence type="ECO:0000259" key="12">
    <source>
        <dbReference type="PROSITE" id="PS51857"/>
    </source>
</evidence>
<keyword evidence="7" id="KW-0863">Zinc-finger</keyword>
<proteinExistence type="inferred from homology"/>
<dbReference type="InterPro" id="IPR011129">
    <property type="entry name" value="CSD"/>
</dbReference>
<keyword evidence="8" id="KW-0862">Zinc</keyword>